<gene>
    <name evidence="1" type="ORF">EVAR_73996_1</name>
</gene>
<comment type="caution">
    <text evidence="1">The sequence shown here is derived from an EMBL/GenBank/DDBJ whole genome shotgun (WGS) entry which is preliminary data.</text>
</comment>
<dbReference type="PANTHER" id="PTHR13164">
    <property type="entry name" value="CALICYLIN BINDING PROTEIN"/>
    <property type="match status" value="1"/>
</dbReference>
<organism evidence="1 2">
    <name type="scientific">Eumeta variegata</name>
    <name type="common">Bagworm moth</name>
    <name type="synonym">Eumeta japonica</name>
    <dbReference type="NCBI Taxonomy" id="151549"/>
    <lineage>
        <taxon>Eukaryota</taxon>
        <taxon>Metazoa</taxon>
        <taxon>Ecdysozoa</taxon>
        <taxon>Arthropoda</taxon>
        <taxon>Hexapoda</taxon>
        <taxon>Insecta</taxon>
        <taxon>Pterygota</taxon>
        <taxon>Neoptera</taxon>
        <taxon>Endopterygota</taxon>
        <taxon>Lepidoptera</taxon>
        <taxon>Glossata</taxon>
        <taxon>Ditrysia</taxon>
        <taxon>Tineoidea</taxon>
        <taxon>Psychidae</taxon>
        <taxon>Oiketicinae</taxon>
        <taxon>Eumeta</taxon>
    </lineage>
</organism>
<dbReference type="STRING" id="151549.A0A4C1TFU4"/>
<dbReference type="Proteomes" id="UP000299102">
    <property type="component" value="Unassembled WGS sequence"/>
</dbReference>
<evidence type="ECO:0000313" key="1">
    <source>
        <dbReference type="EMBL" id="GBP13014.1"/>
    </source>
</evidence>
<dbReference type="GO" id="GO:0007507">
    <property type="term" value="P:heart development"/>
    <property type="evidence" value="ECO:0007669"/>
    <property type="project" value="TreeGrafter"/>
</dbReference>
<dbReference type="EMBL" id="BGZK01005205">
    <property type="protein sequence ID" value="GBP13014.1"/>
    <property type="molecule type" value="Genomic_DNA"/>
</dbReference>
<evidence type="ECO:0008006" key="3">
    <source>
        <dbReference type="Google" id="ProtNLM"/>
    </source>
</evidence>
<dbReference type="GO" id="GO:0005634">
    <property type="term" value="C:nucleus"/>
    <property type="evidence" value="ECO:0007669"/>
    <property type="project" value="TreeGrafter"/>
</dbReference>
<dbReference type="OrthoDB" id="164025at2759"/>
<dbReference type="InterPro" id="IPR052289">
    <property type="entry name" value="Calcyclin-binding_UBL-bridge"/>
</dbReference>
<name>A0A4C1TFU4_EUMVA</name>
<accession>A0A4C1TFU4</accession>
<protein>
    <recommendedName>
        <fullName evidence="3">Calcyclin-binding protein</fullName>
    </recommendedName>
</protein>
<proteinExistence type="predicted"/>
<sequence length="99" mass="11197">MNVEETLAEATRKRVKDALVYAKAEVDREIVTLRLRLSKLKNKKSSKNPEDALVNILKKCTNQGDTKTKQMIAKAWTESQEKIHKGDGGGLIFHQFKSV</sequence>
<dbReference type="AlphaFoldDB" id="A0A4C1TFU4"/>
<reference evidence="1 2" key="1">
    <citation type="journal article" date="2019" name="Commun. Biol.">
        <title>The bagworm genome reveals a unique fibroin gene that provides high tensile strength.</title>
        <authorList>
            <person name="Kono N."/>
            <person name="Nakamura H."/>
            <person name="Ohtoshi R."/>
            <person name="Tomita M."/>
            <person name="Numata K."/>
            <person name="Arakawa K."/>
        </authorList>
    </citation>
    <scope>NUCLEOTIDE SEQUENCE [LARGE SCALE GENOMIC DNA]</scope>
</reference>
<evidence type="ECO:0000313" key="2">
    <source>
        <dbReference type="Proteomes" id="UP000299102"/>
    </source>
</evidence>
<keyword evidence="2" id="KW-1185">Reference proteome</keyword>
<dbReference type="PANTHER" id="PTHR13164:SF3">
    <property type="entry name" value="CALCYCLIN-BINDING PROTEIN"/>
    <property type="match status" value="1"/>
</dbReference>